<dbReference type="GO" id="GO:0045259">
    <property type="term" value="C:proton-transporting ATP synthase complex"/>
    <property type="evidence" value="ECO:0007669"/>
    <property type="project" value="UniProtKB-KW"/>
</dbReference>
<dbReference type="EMBL" id="CAXLJL010000123">
    <property type="protein sequence ID" value="CAL5132285.1"/>
    <property type="molecule type" value="Genomic_DNA"/>
</dbReference>
<keyword evidence="9" id="KW-0472">Membrane</keyword>
<dbReference type="Proteomes" id="UP001497525">
    <property type="component" value="Unassembled WGS sequence"/>
</dbReference>
<gene>
    <name evidence="15" type="ORF">CDAUBV1_LOCUS5124</name>
</gene>
<dbReference type="Pfam" id="PF02823">
    <property type="entry name" value="ATP-synt_DE_N"/>
    <property type="match status" value="1"/>
</dbReference>
<evidence type="ECO:0000259" key="14">
    <source>
        <dbReference type="Pfam" id="PF02823"/>
    </source>
</evidence>
<evidence type="ECO:0000256" key="1">
    <source>
        <dbReference type="ARBA" id="ARBA00004273"/>
    </source>
</evidence>
<dbReference type="Gene3D" id="2.60.15.10">
    <property type="entry name" value="F0F1 ATP synthase delta/epsilon subunit, N-terminal"/>
    <property type="match status" value="1"/>
</dbReference>
<evidence type="ECO:0000256" key="8">
    <source>
        <dbReference type="ARBA" id="ARBA00023128"/>
    </source>
</evidence>
<keyword evidence="5" id="KW-0999">Mitochondrion inner membrane</keyword>
<keyword evidence="7" id="KW-0406">Ion transport</keyword>
<evidence type="ECO:0000313" key="16">
    <source>
        <dbReference type="Proteomes" id="UP001497525"/>
    </source>
</evidence>
<dbReference type="AlphaFoldDB" id="A0AAV2T798"/>
<evidence type="ECO:0000256" key="6">
    <source>
        <dbReference type="ARBA" id="ARBA00022946"/>
    </source>
</evidence>
<comment type="subcellular location">
    <subcellularLocation>
        <location evidence="1">Mitochondrion inner membrane</location>
    </subcellularLocation>
</comment>
<dbReference type="InterPro" id="IPR020546">
    <property type="entry name" value="ATP_synth_F1_dsu/esu_N"/>
</dbReference>
<keyword evidence="13" id="KW-0175">Coiled coil</keyword>
<dbReference type="CDD" id="cd12152">
    <property type="entry name" value="F1-ATPase_delta"/>
    <property type="match status" value="1"/>
</dbReference>
<evidence type="ECO:0000256" key="3">
    <source>
        <dbReference type="ARBA" id="ARBA00022448"/>
    </source>
</evidence>
<dbReference type="PANTHER" id="PTHR13822">
    <property type="entry name" value="ATP SYNTHASE DELTA/EPSILON CHAIN"/>
    <property type="match status" value="1"/>
</dbReference>
<evidence type="ECO:0000256" key="7">
    <source>
        <dbReference type="ARBA" id="ARBA00023065"/>
    </source>
</evidence>
<evidence type="ECO:0000313" key="15">
    <source>
        <dbReference type="EMBL" id="CAL5132285.1"/>
    </source>
</evidence>
<dbReference type="HAMAP" id="MF_00530">
    <property type="entry name" value="ATP_synth_epsil_bac"/>
    <property type="match status" value="1"/>
</dbReference>
<organism evidence="15 16">
    <name type="scientific">Calicophoron daubneyi</name>
    <name type="common">Rumen fluke</name>
    <name type="synonym">Paramphistomum daubneyi</name>
    <dbReference type="NCBI Taxonomy" id="300641"/>
    <lineage>
        <taxon>Eukaryota</taxon>
        <taxon>Metazoa</taxon>
        <taxon>Spiralia</taxon>
        <taxon>Lophotrochozoa</taxon>
        <taxon>Platyhelminthes</taxon>
        <taxon>Trematoda</taxon>
        <taxon>Digenea</taxon>
        <taxon>Plagiorchiida</taxon>
        <taxon>Pronocephalata</taxon>
        <taxon>Paramphistomoidea</taxon>
        <taxon>Paramphistomidae</taxon>
        <taxon>Calicophoron</taxon>
    </lineage>
</organism>
<evidence type="ECO:0000256" key="4">
    <source>
        <dbReference type="ARBA" id="ARBA00022781"/>
    </source>
</evidence>
<keyword evidence="3" id="KW-0813">Transport</keyword>
<dbReference type="FunFam" id="2.60.15.10:FF:000004">
    <property type="entry name" value="ATP synthase subunit delta, mitochondrial"/>
    <property type="match status" value="1"/>
</dbReference>
<reference evidence="15" key="1">
    <citation type="submission" date="2024-06" db="EMBL/GenBank/DDBJ databases">
        <authorList>
            <person name="Liu X."/>
            <person name="Lenzi L."/>
            <person name="Haldenby T S."/>
            <person name="Uol C."/>
        </authorList>
    </citation>
    <scope>NUCLEOTIDE SEQUENCE</scope>
</reference>
<dbReference type="GO" id="GO:0005743">
    <property type="term" value="C:mitochondrial inner membrane"/>
    <property type="evidence" value="ECO:0007669"/>
    <property type="project" value="UniProtKB-SubCell"/>
</dbReference>
<evidence type="ECO:0000256" key="2">
    <source>
        <dbReference type="ARBA" id="ARBA00005712"/>
    </source>
</evidence>
<dbReference type="InterPro" id="IPR036794">
    <property type="entry name" value="ATP_F1_dsu/esu_C_sf"/>
</dbReference>
<evidence type="ECO:0000256" key="12">
    <source>
        <dbReference type="ARBA" id="ARBA00031669"/>
    </source>
</evidence>
<sequence>MMVSRLSLAHGLKVLARNASLRILAQRCRMLSTSFTLRADLKLTFASPARVFYDGKVVRQVDVPTLTGRFGVLAEHVPTIGCLKPGVVNVIEEDGSTKSYFVSSGIVTVNGDSTMQLLAEEAVTLDQLDPQSIRDGLTKAQSDLSSAQTELAKAEAQILTETYEELSRAVETRH</sequence>
<name>A0AAV2T798_CALDB</name>
<dbReference type="PANTHER" id="PTHR13822:SF7">
    <property type="entry name" value="ATP SYNTHASE SUBUNIT DELTA, MITOCHONDRIAL"/>
    <property type="match status" value="1"/>
</dbReference>
<dbReference type="NCBIfam" id="TIGR01216">
    <property type="entry name" value="ATP_synt_epsi"/>
    <property type="match status" value="1"/>
</dbReference>
<evidence type="ECO:0000256" key="11">
    <source>
        <dbReference type="ARBA" id="ARBA00023310"/>
    </source>
</evidence>
<keyword evidence="6" id="KW-0809">Transit peptide</keyword>
<evidence type="ECO:0000256" key="5">
    <source>
        <dbReference type="ARBA" id="ARBA00022792"/>
    </source>
</evidence>
<protein>
    <recommendedName>
        <fullName evidence="12">F-ATPase delta subunit</fullName>
    </recommendedName>
</protein>
<keyword evidence="8" id="KW-0496">Mitochondrion</keyword>
<keyword evidence="4" id="KW-0375">Hydrogen ion transport</keyword>
<evidence type="ECO:0000256" key="13">
    <source>
        <dbReference type="SAM" id="Coils"/>
    </source>
</evidence>
<feature type="coiled-coil region" evidence="13">
    <location>
        <begin position="137"/>
        <end position="169"/>
    </location>
</feature>
<feature type="domain" description="ATP synthase F1 complex delta/epsilon subunit N-terminal" evidence="14">
    <location>
        <begin position="41"/>
        <end position="121"/>
    </location>
</feature>
<evidence type="ECO:0000256" key="9">
    <source>
        <dbReference type="ARBA" id="ARBA00023136"/>
    </source>
</evidence>
<dbReference type="SUPFAM" id="SSF51344">
    <property type="entry name" value="Epsilon subunit of F1F0-ATP synthase N-terminal domain"/>
    <property type="match status" value="1"/>
</dbReference>
<comment type="similarity">
    <text evidence="2">Belongs to the ATPase epsilon chain family.</text>
</comment>
<keyword evidence="10" id="KW-0139">CF(1)</keyword>
<dbReference type="GO" id="GO:0046933">
    <property type="term" value="F:proton-transporting ATP synthase activity, rotational mechanism"/>
    <property type="evidence" value="ECO:0007669"/>
    <property type="project" value="InterPro"/>
</dbReference>
<dbReference type="InterPro" id="IPR001469">
    <property type="entry name" value="ATP_synth_F1_dsu/esu"/>
</dbReference>
<dbReference type="Gene3D" id="1.20.5.440">
    <property type="entry name" value="ATP synthase delta/epsilon subunit, C-terminal domain"/>
    <property type="match status" value="1"/>
</dbReference>
<comment type="caution">
    <text evidence="15">The sequence shown here is derived from an EMBL/GenBank/DDBJ whole genome shotgun (WGS) entry which is preliminary data.</text>
</comment>
<dbReference type="SUPFAM" id="SSF46604">
    <property type="entry name" value="Epsilon subunit of F1F0-ATP synthase C-terminal domain"/>
    <property type="match status" value="1"/>
</dbReference>
<evidence type="ECO:0000256" key="10">
    <source>
        <dbReference type="ARBA" id="ARBA00023196"/>
    </source>
</evidence>
<keyword evidence="11" id="KW-0066">ATP synthesis</keyword>
<proteinExistence type="inferred from homology"/>
<accession>A0AAV2T798</accession>
<dbReference type="InterPro" id="IPR036771">
    <property type="entry name" value="ATPsynth_dsu/esu_N"/>
</dbReference>